<keyword evidence="3" id="KW-0812">Transmembrane</keyword>
<keyword evidence="3" id="KW-1133">Transmembrane helix</keyword>
<feature type="domain" description="Methyl-accepting transducer" evidence="4">
    <location>
        <begin position="417"/>
        <end position="667"/>
    </location>
</feature>
<evidence type="ECO:0000313" key="6">
    <source>
        <dbReference type="Proteomes" id="UP000266305"/>
    </source>
</evidence>
<evidence type="ECO:0000259" key="4">
    <source>
        <dbReference type="PROSITE" id="PS50111"/>
    </source>
</evidence>
<name>A0AAX1UNG9_CERSP</name>
<dbReference type="Proteomes" id="UP000266305">
    <property type="component" value="Unassembled WGS sequence"/>
</dbReference>
<dbReference type="PROSITE" id="PS50111">
    <property type="entry name" value="CHEMOTAXIS_TRANSDUC_2"/>
    <property type="match status" value="1"/>
</dbReference>
<dbReference type="GO" id="GO:0016020">
    <property type="term" value="C:membrane"/>
    <property type="evidence" value="ECO:0007669"/>
    <property type="project" value="InterPro"/>
</dbReference>
<dbReference type="PANTHER" id="PTHR32089:SF112">
    <property type="entry name" value="LYSOZYME-LIKE PROTEIN-RELATED"/>
    <property type="match status" value="1"/>
</dbReference>
<evidence type="ECO:0000313" key="5">
    <source>
        <dbReference type="EMBL" id="RHZ96575.1"/>
    </source>
</evidence>
<dbReference type="Gene3D" id="1.10.287.950">
    <property type="entry name" value="Methyl-accepting chemotaxis protein"/>
    <property type="match status" value="1"/>
</dbReference>
<dbReference type="RefSeq" id="WP_118999769.1">
    <property type="nucleotide sequence ID" value="NZ_QWGP01000005.1"/>
</dbReference>
<organism evidence="5 6">
    <name type="scientific">Cereibacter sphaeroides</name>
    <name type="common">Rhodobacter sphaeroides</name>
    <dbReference type="NCBI Taxonomy" id="1063"/>
    <lineage>
        <taxon>Bacteria</taxon>
        <taxon>Pseudomonadati</taxon>
        <taxon>Pseudomonadota</taxon>
        <taxon>Alphaproteobacteria</taxon>
        <taxon>Rhodobacterales</taxon>
        <taxon>Paracoccaceae</taxon>
        <taxon>Cereibacter</taxon>
    </lineage>
</organism>
<evidence type="ECO:0000256" key="2">
    <source>
        <dbReference type="PROSITE-ProRule" id="PRU00284"/>
    </source>
</evidence>
<evidence type="ECO:0000256" key="1">
    <source>
        <dbReference type="ARBA" id="ARBA00023224"/>
    </source>
</evidence>
<dbReference type="SMART" id="SM00283">
    <property type="entry name" value="MA"/>
    <property type="match status" value="1"/>
</dbReference>
<dbReference type="Pfam" id="PF00015">
    <property type="entry name" value="MCPsignal"/>
    <property type="match status" value="1"/>
</dbReference>
<dbReference type="GO" id="GO:0007165">
    <property type="term" value="P:signal transduction"/>
    <property type="evidence" value="ECO:0007669"/>
    <property type="project" value="UniProtKB-KW"/>
</dbReference>
<dbReference type="EMBL" id="QWGP01000005">
    <property type="protein sequence ID" value="RHZ96575.1"/>
    <property type="molecule type" value="Genomic_DNA"/>
</dbReference>
<feature type="transmembrane region" description="Helical" evidence="3">
    <location>
        <begin position="386"/>
        <end position="407"/>
    </location>
</feature>
<dbReference type="AlphaFoldDB" id="A0AAX1UNG9"/>
<evidence type="ECO:0000256" key="3">
    <source>
        <dbReference type="SAM" id="Phobius"/>
    </source>
</evidence>
<gene>
    <name evidence="5" type="ORF">D1114_07665</name>
</gene>
<protein>
    <submittedName>
        <fullName evidence="5">Methyl-accepting chemotaxis protein</fullName>
    </submittedName>
</protein>
<dbReference type="PANTHER" id="PTHR32089">
    <property type="entry name" value="METHYL-ACCEPTING CHEMOTAXIS PROTEIN MCPB"/>
    <property type="match status" value="1"/>
</dbReference>
<sequence length="687" mass="72550">MRALVWIFRFRVKITLALLLAGLLPAAAILTLDTSRLREAAQASVEAELELAADMKEAQIQTWFATLVRIGQSLADNPATLAALDEFARGRAGLLADPAFRVDEARLTERYDLQLQATRGAEPGAQKEWMALDEGARRLQHLYVSANPKPVGEKHRLDDAGDGSAYSAAHRRHHPFLRGYLERFGLYDLFLIEPENGTILYTVFKETDFGTSLFSGPYRDSAFARTAQRMAKEGGRDPFLIADFEPYAPSYNAHAGFILLPLQKDGTLVGILAFQIPIEPLNEIMRRKLGRFETSDGYLVGADGRLRSVPRRAAGIEVGTPVAGPVAAAARAGKAESLEGANYGGEPMVAAVRPARIGGMTWGMVSEITAEEAFAEARAALRTARVTAAALAGLILIAGLLLSAWLIRPIRRLSRHIEEEAGRAVEALGTASTRVATAAGKMVVTAEEAGRQSREVRENSRLAATNVATVASAAEEMSASAQEVVQGVVRTSRLIEETTARTGAAQTSLEALESATGRIRGVVSFIEGIARKTDLLALNAAVEAARAGEAGRGFAVVAEEVRKLAALTTSSTGEIAAEVGAVTGAVEANGAAVRGIVEAVGQVQAQARLISVAAGQQGAVAAEIASRMADTAERVARVDHGIAGVEEASTDAAATAKGLTAEMETMDTAATAMGAAVTDFAVMVRDL</sequence>
<comment type="caution">
    <text evidence="5">The sequence shown here is derived from an EMBL/GenBank/DDBJ whole genome shotgun (WGS) entry which is preliminary data.</text>
</comment>
<keyword evidence="1 2" id="KW-0807">Transducer</keyword>
<reference evidence="5 6" key="1">
    <citation type="submission" date="2018-08" db="EMBL/GenBank/DDBJ databases">
        <title>Draft genome sequence of Rhodobacter sphaeroides FY.</title>
        <authorList>
            <person name="Rayyan A."/>
            <person name="Meyer T.E."/>
            <person name="Kyndt J.A."/>
        </authorList>
    </citation>
    <scope>NUCLEOTIDE SEQUENCE [LARGE SCALE GENOMIC DNA]</scope>
    <source>
        <strain evidence="5 6">FY</strain>
    </source>
</reference>
<dbReference type="SUPFAM" id="SSF58104">
    <property type="entry name" value="Methyl-accepting chemotaxis protein (MCP) signaling domain"/>
    <property type="match status" value="1"/>
</dbReference>
<proteinExistence type="predicted"/>
<dbReference type="InterPro" id="IPR004089">
    <property type="entry name" value="MCPsignal_dom"/>
</dbReference>
<keyword evidence="3" id="KW-0472">Membrane</keyword>
<accession>A0AAX1UNG9</accession>